<comment type="subcellular location">
    <subcellularLocation>
        <location evidence="9">Cytoplasm</location>
    </subcellularLocation>
</comment>
<dbReference type="InterPro" id="IPR011907">
    <property type="entry name" value="RNase_III"/>
</dbReference>
<evidence type="ECO:0000256" key="4">
    <source>
        <dbReference type="ARBA" id="ARBA00022664"/>
    </source>
</evidence>
<comment type="catalytic activity">
    <reaction evidence="1 9">
        <text>Endonucleolytic cleavage to 5'-phosphomonoester.</text>
        <dbReference type="EC" id="3.1.26.3"/>
    </reaction>
</comment>
<evidence type="ECO:0000313" key="13">
    <source>
        <dbReference type="Proteomes" id="UP000501003"/>
    </source>
</evidence>
<accession>A0A7D4QMJ1</accession>
<dbReference type="PROSITE" id="PS50142">
    <property type="entry name" value="RNASE_3_2"/>
    <property type="match status" value="1"/>
</dbReference>
<keyword evidence="5 9" id="KW-0540">Nuclease</keyword>
<dbReference type="EC" id="3.1.26.3" evidence="9"/>
<dbReference type="Gene3D" id="1.10.1520.10">
    <property type="entry name" value="Ribonuclease III domain"/>
    <property type="match status" value="1"/>
</dbReference>
<feature type="binding site" evidence="9">
    <location>
        <position position="117"/>
    </location>
    <ligand>
        <name>Mg(2+)</name>
        <dbReference type="ChEBI" id="CHEBI:18420"/>
    </ligand>
</feature>
<dbReference type="PANTHER" id="PTHR11207">
    <property type="entry name" value="RIBONUCLEASE III"/>
    <property type="match status" value="1"/>
</dbReference>
<keyword evidence="9" id="KW-0699">rRNA-binding</keyword>
<evidence type="ECO:0000256" key="6">
    <source>
        <dbReference type="ARBA" id="ARBA00022759"/>
    </source>
</evidence>
<dbReference type="GO" id="GO:0019843">
    <property type="term" value="F:rRNA binding"/>
    <property type="evidence" value="ECO:0007669"/>
    <property type="project" value="UniProtKB-KW"/>
</dbReference>
<evidence type="ECO:0000259" key="11">
    <source>
        <dbReference type="PROSITE" id="PS50142"/>
    </source>
</evidence>
<feature type="active site" evidence="9">
    <location>
        <position position="117"/>
    </location>
</feature>
<gene>
    <name evidence="9 12" type="primary">rnc</name>
    <name evidence="12" type="ORF">HRU87_02380</name>
</gene>
<dbReference type="GO" id="GO:0005737">
    <property type="term" value="C:cytoplasm"/>
    <property type="evidence" value="ECO:0007669"/>
    <property type="project" value="UniProtKB-SubCell"/>
</dbReference>
<comment type="function">
    <text evidence="9">Digests double-stranded RNA. Involved in the processing of primary rRNA transcript to yield the immediate precursors to the large and small rRNAs (23S and 16S). Processes some mRNAs, and tRNAs when they are encoded in the rRNA operon. Processes pre-crRNA and tracrRNA of type II CRISPR loci if present in the organism.</text>
</comment>
<dbReference type="Pfam" id="PF00035">
    <property type="entry name" value="dsrm"/>
    <property type="match status" value="1"/>
</dbReference>
<evidence type="ECO:0000256" key="1">
    <source>
        <dbReference type="ARBA" id="ARBA00000109"/>
    </source>
</evidence>
<keyword evidence="4 9" id="KW-0507">mRNA processing</keyword>
<dbReference type="PANTHER" id="PTHR11207:SF0">
    <property type="entry name" value="RIBONUCLEASE 3"/>
    <property type="match status" value="1"/>
</dbReference>
<sequence>MSLSELQSRLGTSINPELLELALTHSSYAYEKGGEDNERLEFLGDSILGYLVAVRVFNEHSDLAEGELTKLKNGVVSAAALATAANRIELGQHLRLGKGEEQTNGRSKVNLLADAFEALLGAAYLSGGIEAALAIVQKHIYPLLDDPDAVREASDPKTSLIEKLQKLKREAPRYEVEGVGPEHERIYTATCFSGSQELSKGSGTTKRSAETQAAINALRALLES</sequence>
<dbReference type="SUPFAM" id="SSF69065">
    <property type="entry name" value="RNase III domain-like"/>
    <property type="match status" value="1"/>
</dbReference>
<evidence type="ECO:0000256" key="7">
    <source>
        <dbReference type="ARBA" id="ARBA00022801"/>
    </source>
</evidence>
<dbReference type="AlphaFoldDB" id="A0A7D4QMJ1"/>
<proteinExistence type="inferred from homology"/>
<keyword evidence="7 9" id="KW-0378">Hydrolase</keyword>
<evidence type="ECO:0000256" key="9">
    <source>
        <dbReference type="HAMAP-Rule" id="MF_00104"/>
    </source>
</evidence>
<keyword evidence="9" id="KW-0479">Metal-binding</keyword>
<dbReference type="SUPFAM" id="SSF54768">
    <property type="entry name" value="dsRNA-binding domain-like"/>
    <property type="match status" value="1"/>
</dbReference>
<dbReference type="HAMAP" id="MF_00104">
    <property type="entry name" value="RNase_III"/>
    <property type="match status" value="1"/>
</dbReference>
<comment type="subunit">
    <text evidence="9">Homodimer.</text>
</comment>
<dbReference type="GO" id="GO:0046872">
    <property type="term" value="F:metal ion binding"/>
    <property type="evidence" value="ECO:0007669"/>
    <property type="project" value="UniProtKB-KW"/>
</dbReference>
<dbReference type="GO" id="GO:0006364">
    <property type="term" value="P:rRNA processing"/>
    <property type="evidence" value="ECO:0007669"/>
    <property type="project" value="UniProtKB-UniRule"/>
</dbReference>
<dbReference type="PROSITE" id="PS00517">
    <property type="entry name" value="RNASE_3_1"/>
    <property type="match status" value="1"/>
</dbReference>
<reference evidence="12 13" key="1">
    <citation type="submission" date="2020-05" db="EMBL/GenBank/DDBJ databases">
        <title>Aquirufa sp. strain 15G-AUS-rot a new Aquirufa species.</title>
        <authorList>
            <person name="Pitt A."/>
            <person name="Hahn M.W."/>
        </authorList>
    </citation>
    <scope>NUCLEOTIDE SEQUENCE [LARGE SCALE GENOMIC DNA]</scope>
    <source>
        <strain evidence="12 13">15G-AUS-rot</strain>
    </source>
</reference>
<name>A0A7D4QMJ1_9MICO</name>
<dbReference type="SMART" id="SM00358">
    <property type="entry name" value="DSRM"/>
    <property type="match status" value="1"/>
</dbReference>
<dbReference type="GO" id="GO:0008033">
    <property type="term" value="P:tRNA processing"/>
    <property type="evidence" value="ECO:0007669"/>
    <property type="project" value="UniProtKB-KW"/>
</dbReference>
<keyword evidence="3 9" id="KW-0698">rRNA processing</keyword>
<keyword evidence="9" id="KW-0819">tRNA processing</keyword>
<feature type="binding site" evidence="9">
    <location>
        <position position="114"/>
    </location>
    <ligand>
        <name>Mg(2+)</name>
        <dbReference type="ChEBI" id="CHEBI:18420"/>
    </ligand>
</feature>
<keyword evidence="6 9" id="KW-0255">Endonuclease</keyword>
<comment type="similarity">
    <text evidence="2">Belongs to the ribonuclease III family.</text>
</comment>
<keyword evidence="13" id="KW-1185">Reference proteome</keyword>
<dbReference type="RefSeq" id="WP_173493364.1">
    <property type="nucleotide sequence ID" value="NZ_CP054056.1"/>
</dbReference>
<feature type="domain" description="DRBM" evidence="10">
    <location>
        <begin position="155"/>
        <end position="223"/>
    </location>
</feature>
<feature type="binding site" evidence="9">
    <location>
        <position position="41"/>
    </location>
    <ligand>
        <name>Mg(2+)</name>
        <dbReference type="ChEBI" id="CHEBI:18420"/>
    </ligand>
</feature>
<dbReference type="GO" id="GO:0004525">
    <property type="term" value="F:ribonuclease III activity"/>
    <property type="evidence" value="ECO:0007669"/>
    <property type="project" value="UniProtKB-UniRule"/>
</dbReference>
<organism evidence="12 13">
    <name type="scientific">Aquiluna borgnonia</name>
    <dbReference type="NCBI Taxonomy" id="2499157"/>
    <lineage>
        <taxon>Bacteria</taxon>
        <taxon>Bacillati</taxon>
        <taxon>Actinomycetota</taxon>
        <taxon>Actinomycetes</taxon>
        <taxon>Micrococcales</taxon>
        <taxon>Microbacteriaceae</taxon>
        <taxon>Luna cluster</taxon>
        <taxon>Luna-1 subcluster</taxon>
        <taxon>Aquiluna</taxon>
    </lineage>
</organism>
<evidence type="ECO:0000256" key="2">
    <source>
        <dbReference type="ARBA" id="ARBA00010183"/>
    </source>
</evidence>
<dbReference type="KEGG" id="aqg:HRU87_02380"/>
<dbReference type="NCBIfam" id="TIGR02191">
    <property type="entry name" value="RNaseIII"/>
    <property type="match status" value="1"/>
</dbReference>
<dbReference type="GO" id="GO:0010468">
    <property type="term" value="P:regulation of gene expression"/>
    <property type="evidence" value="ECO:0007669"/>
    <property type="project" value="TreeGrafter"/>
</dbReference>
<keyword evidence="8 9" id="KW-0694">RNA-binding</keyword>
<evidence type="ECO:0000313" key="12">
    <source>
        <dbReference type="EMBL" id="QKJ25067.1"/>
    </source>
</evidence>
<evidence type="ECO:0000256" key="3">
    <source>
        <dbReference type="ARBA" id="ARBA00022552"/>
    </source>
</evidence>
<dbReference type="Gene3D" id="3.30.160.20">
    <property type="match status" value="1"/>
</dbReference>
<comment type="cofactor">
    <cofactor evidence="9">
        <name>Mg(2+)</name>
        <dbReference type="ChEBI" id="CHEBI:18420"/>
    </cofactor>
</comment>
<dbReference type="InterPro" id="IPR014720">
    <property type="entry name" value="dsRBD_dom"/>
</dbReference>
<dbReference type="EMBL" id="CP054056">
    <property type="protein sequence ID" value="QKJ25067.1"/>
    <property type="molecule type" value="Genomic_DNA"/>
</dbReference>
<dbReference type="GO" id="GO:0006397">
    <property type="term" value="P:mRNA processing"/>
    <property type="evidence" value="ECO:0007669"/>
    <property type="project" value="UniProtKB-UniRule"/>
</dbReference>
<dbReference type="InterPro" id="IPR000999">
    <property type="entry name" value="RNase_III_dom"/>
</dbReference>
<dbReference type="PROSITE" id="PS50137">
    <property type="entry name" value="DS_RBD"/>
    <property type="match status" value="1"/>
</dbReference>
<dbReference type="Proteomes" id="UP000501003">
    <property type="component" value="Chromosome"/>
</dbReference>
<dbReference type="InterPro" id="IPR036389">
    <property type="entry name" value="RNase_III_sf"/>
</dbReference>
<dbReference type="CDD" id="cd00593">
    <property type="entry name" value="RIBOc"/>
    <property type="match status" value="1"/>
</dbReference>
<keyword evidence="9" id="KW-0460">Magnesium</keyword>
<evidence type="ECO:0000256" key="5">
    <source>
        <dbReference type="ARBA" id="ARBA00022722"/>
    </source>
</evidence>
<dbReference type="GO" id="GO:0003725">
    <property type="term" value="F:double-stranded RNA binding"/>
    <property type="evidence" value="ECO:0007669"/>
    <property type="project" value="TreeGrafter"/>
</dbReference>
<protein>
    <recommendedName>
        <fullName evidence="9">Ribonuclease 3</fullName>
        <ecNumber evidence="9">3.1.26.3</ecNumber>
    </recommendedName>
    <alternativeName>
        <fullName evidence="9">Ribonuclease III</fullName>
        <shortName evidence="9">RNase III</shortName>
    </alternativeName>
</protein>
<dbReference type="CDD" id="cd10845">
    <property type="entry name" value="DSRM_RNAse_III_family"/>
    <property type="match status" value="1"/>
</dbReference>
<evidence type="ECO:0000256" key="8">
    <source>
        <dbReference type="ARBA" id="ARBA00022884"/>
    </source>
</evidence>
<feature type="active site" evidence="9">
    <location>
        <position position="45"/>
    </location>
</feature>
<dbReference type="FunFam" id="1.10.1520.10:FF:000001">
    <property type="entry name" value="Ribonuclease 3"/>
    <property type="match status" value="1"/>
</dbReference>
<evidence type="ECO:0000259" key="10">
    <source>
        <dbReference type="PROSITE" id="PS50137"/>
    </source>
</evidence>
<keyword evidence="9" id="KW-0963">Cytoplasm</keyword>
<dbReference type="Pfam" id="PF14622">
    <property type="entry name" value="Ribonucleas_3_3"/>
    <property type="match status" value="1"/>
</dbReference>
<dbReference type="SMART" id="SM00535">
    <property type="entry name" value="RIBOc"/>
    <property type="match status" value="1"/>
</dbReference>
<feature type="domain" description="RNase III" evidence="11">
    <location>
        <begin position="3"/>
        <end position="128"/>
    </location>
</feature>